<proteinExistence type="predicted"/>
<reference evidence="2" key="1">
    <citation type="submission" date="2016-12" db="EMBL/GenBank/DDBJ databases">
        <authorList>
            <person name="Gulvik C.A."/>
        </authorList>
    </citation>
    <scope>NUCLEOTIDE SEQUENCE [LARGE SCALE GENOMIC DNA]</scope>
    <source>
        <strain evidence="2">NED12-00049-6B</strain>
    </source>
</reference>
<evidence type="ECO:0000313" key="1">
    <source>
        <dbReference type="EMBL" id="OLF48392.1"/>
    </source>
</evidence>
<name>A0A1Q8E9D0_9STRE</name>
<evidence type="ECO:0000313" key="2">
    <source>
        <dbReference type="Proteomes" id="UP000186890"/>
    </source>
</evidence>
<dbReference type="RefSeq" id="WP_075104115.1">
    <property type="nucleotide sequence ID" value="NZ_MSJM01000002.1"/>
</dbReference>
<accession>A0A1Q8E9D0</accession>
<dbReference type="OrthoDB" id="2228436at2"/>
<dbReference type="Proteomes" id="UP000186890">
    <property type="component" value="Unassembled WGS sequence"/>
</dbReference>
<dbReference type="AlphaFoldDB" id="A0A1Q8E9D0"/>
<protein>
    <submittedName>
        <fullName evidence="1">Uncharacterized protein</fullName>
    </submittedName>
</protein>
<keyword evidence="2" id="KW-1185">Reference proteome</keyword>
<sequence length="79" mass="9308">MELKKRKLSILQLIGYEEELPFKLSWENLCLLIYELGQKFMVDMIDIVYFDGPVYFKMYPFATAVPSKTLIFSTFGIIE</sequence>
<dbReference type="EMBL" id="MSJM01000002">
    <property type="protein sequence ID" value="OLF48392.1"/>
    <property type="molecule type" value="Genomic_DNA"/>
</dbReference>
<organism evidence="1 2">
    <name type="scientific">Streptococcus cuniculi</name>
    <dbReference type="NCBI Taxonomy" id="1432788"/>
    <lineage>
        <taxon>Bacteria</taxon>
        <taxon>Bacillati</taxon>
        <taxon>Bacillota</taxon>
        <taxon>Bacilli</taxon>
        <taxon>Lactobacillales</taxon>
        <taxon>Streptococcaceae</taxon>
        <taxon>Streptococcus</taxon>
    </lineage>
</organism>
<comment type="caution">
    <text evidence="1">The sequence shown here is derived from an EMBL/GenBank/DDBJ whole genome shotgun (WGS) entry which is preliminary data.</text>
</comment>
<gene>
    <name evidence="1" type="ORF">BU202_01885</name>
</gene>